<proteinExistence type="predicted"/>
<feature type="domain" description="Thiolase C-terminal" evidence="3">
    <location>
        <begin position="254"/>
        <end position="394"/>
    </location>
</feature>
<keyword evidence="1 4" id="KW-0808">Transferase</keyword>
<reference evidence="4 6" key="1">
    <citation type="journal article" date="2015" name="Genome Announc.">
        <title>Draft Genome Sequence of a Heterotrophic Facultative Anaerobic Thermophilic Bacterium, Ardenticatena maritima Strain 110ST.</title>
        <authorList>
            <person name="Kawaichi S."/>
            <person name="Yoshida T."/>
            <person name="Sako Y."/>
            <person name="Nakamura R."/>
        </authorList>
    </citation>
    <scope>NUCLEOTIDE SEQUENCE [LARGE SCALE GENOMIC DNA]</scope>
    <source>
        <strain evidence="4 6">110S</strain>
    </source>
</reference>
<feature type="domain" description="Thiolase N-terminal" evidence="2">
    <location>
        <begin position="13"/>
        <end position="232"/>
    </location>
</feature>
<dbReference type="InterPro" id="IPR020615">
    <property type="entry name" value="Thiolase_acyl_enz_int_AS"/>
</dbReference>
<accession>A0A0M8KAP1</accession>
<dbReference type="NCBIfam" id="NF004810">
    <property type="entry name" value="PRK06157.1"/>
    <property type="match status" value="1"/>
</dbReference>
<dbReference type="PIRSF" id="PIRSF000429">
    <property type="entry name" value="Ac-CoA_Ac_transf"/>
    <property type="match status" value="1"/>
</dbReference>
<dbReference type="PANTHER" id="PTHR42870">
    <property type="entry name" value="ACETYL-COA C-ACETYLTRANSFERASE"/>
    <property type="match status" value="1"/>
</dbReference>
<keyword evidence="6" id="KW-1185">Reference proteome</keyword>
<dbReference type="Gene3D" id="3.40.47.10">
    <property type="match status" value="1"/>
</dbReference>
<dbReference type="InterPro" id="IPR055140">
    <property type="entry name" value="Thiolase_C_2"/>
</dbReference>
<sequence>MSGRTSDALRDKVAIIGMGCTRFGVLQDKSFAEQGLEAVNEALADAGIEKERIEAAWLGTFEPNIGGSFPGYAGDFVADILGMPGLPVTRVTNYCATGMDALRNAAFAVAAGMYDVVLVLGNEKMRDVASRDSLIRQVVTTGHPIVQKGLTAPGLFALMARRHMETFGTTREDLALVAVKNHYNGNRHPKAMFHKEITVDDVLNAPMISEPLGLYDCTPTSDGAAAAILCRADLAPQLTDEYILIEAIEMATVTGHRYGRRSESLIGFEATQIAAQRAYAVAGIDDPLAAIDVAEVHDCFTITEILNYEDLGFVPKGEGAHFIREGRSSLEGDLPVNPSGGLKCFGHPIGASGVRMTYVIYEQLLGRAGATQVPTERNGRGLVHNLGGPGSVCVVGLYHRP</sequence>
<dbReference type="STRING" id="872965.SE16_02730"/>
<gene>
    <name evidence="4" type="ORF">ARMA_2312</name>
    <name evidence="5" type="ORF">SE16_02730</name>
</gene>
<dbReference type="PATRIC" id="fig|872965.6.peg.498"/>
<keyword evidence="4" id="KW-0012">Acyltransferase</keyword>
<dbReference type="Proteomes" id="UP000037784">
    <property type="component" value="Unassembled WGS sequence"/>
</dbReference>
<evidence type="ECO:0000313" key="5">
    <source>
        <dbReference type="EMBL" id="KPL89388.1"/>
    </source>
</evidence>
<organism evidence="4 6">
    <name type="scientific">Ardenticatena maritima</name>
    <dbReference type="NCBI Taxonomy" id="872965"/>
    <lineage>
        <taxon>Bacteria</taxon>
        <taxon>Bacillati</taxon>
        <taxon>Chloroflexota</taxon>
        <taxon>Ardenticatenia</taxon>
        <taxon>Ardenticatenales</taxon>
        <taxon>Ardenticatenaceae</taxon>
        <taxon>Ardenticatena</taxon>
    </lineage>
</organism>
<evidence type="ECO:0000256" key="1">
    <source>
        <dbReference type="ARBA" id="ARBA00022679"/>
    </source>
</evidence>
<dbReference type="EMBL" id="BBZA01000199">
    <property type="protein sequence ID" value="GAP63889.1"/>
    <property type="molecule type" value="Genomic_DNA"/>
</dbReference>
<dbReference type="PROSITE" id="PS00098">
    <property type="entry name" value="THIOLASE_1"/>
    <property type="match status" value="1"/>
</dbReference>
<dbReference type="InterPro" id="IPR016039">
    <property type="entry name" value="Thiolase-like"/>
</dbReference>
<reference evidence="5 7" key="2">
    <citation type="submission" date="2015-07" db="EMBL/GenBank/DDBJ databases">
        <title>Whole genome sequence of Ardenticatena maritima DSM 23922.</title>
        <authorList>
            <person name="Hemp J."/>
            <person name="Ward L.M."/>
            <person name="Pace L.A."/>
            <person name="Fischer W.W."/>
        </authorList>
    </citation>
    <scope>NUCLEOTIDE SEQUENCE [LARGE SCALE GENOMIC DNA]</scope>
    <source>
        <strain evidence="5 7">110S</strain>
    </source>
</reference>
<dbReference type="Pfam" id="PF00108">
    <property type="entry name" value="Thiolase_N"/>
    <property type="match status" value="1"/>
</dbReference>
<dbReference type="InParanoid" id="A0A0M8KAP1"/>
<dbReference type="EMBL" id="LGKN01000003">
    <property type="protein sequence ID" value="KPL89388.1"/>
    <property type="molecule type" value="Genomic_DNA"/>
</dbReference>
<dbReference type="InterPro" id="IPR020616">
    <property type="entry name" value="Thiolase_N"/>
</dbReference>
<dbReference type="PANTHER" id="PTHR42870:SF6">
    <property type="entry name" value="ACETYL-COA C-ACYLTRANSFERASE"/>
    <property type="match status" value="1"/>
</dbReference>
<evidence type="ECO:0000259" key="3">
    <source>
        <dbReference type="Pfam" id="PF22691"/>
    </source>
</evidence>
<name>A0A0M8KAP1_9CHLR</name>
<dbReference type="OrthoDB" id="9785768at2"/>
<dbReference type="AlphaFoldDB" id="A0A0M8KAP1"/>
<evidence type="ECO:0000313" key="6">
    <source>
        <dbReference type="Proteomes" id="UP000037784"/>
    </source>
</evidence>
<dbReference type="Pfam" id="PF22691">
    <property type="entry name" value="Thiolase_C_1"/>
    <property type="match status" value="1"/>
</dbReference>
<dbReference type="Proteomes" id="UP000050502">
    <property type="component" value="Unassembled WGS sequence"/>
</dbReference>
<reference evidence="6" key="3">
    <citation type="submission" date="2015-08" db="EMBL/GenBank/DDBJ databases">
        <title>Draft Genome Sequence of a Heterotrophic Facultative Anaerobic Bacterium Ardenticatena maritima Strain 110S.</title>
        <authorList>
            <person name="Kawaichi S."/>
            <person name="Yoshida T."/>
            <person name="Sako Y."/>
            <person name="Nakamura R."/>
        </authorList>
    </citation>
    <scope>NUCLEOTIDE SEQUENCE [LARGE SCALE GENOMIC DNA]</scope>
    <source>
        <strain evidence="6">110S</strain>
    </source>
</reference>
<dbReference type="SUPFAM" id="SSF53901">
    <property type="entry name" value="Thiolase-like"/>
    <property type="match status" value="2"/>
</dbReference>
<dbReference type="EC" id="2.3.1.9" evidence="4"/>
<dbReference type="GO" id="GO:0003985">
    <property type="term" value="F:acetyl-CoA C-acetyltransferase activity"/>
    <property type="evidence" value="ECO:0007669"/>
    <property type="project" value="UniProtKB-EC"/>
</dbReference>
<dbReference type="RefSeq" id="WP_054493671.1">
    <property type="nucleotide sequence ID" value="NZ_BBZA01000199.1"/>
</dbReference>
<dbReference type="InterPro" id="IPR002155">
    <property type="entry name" value="Thiolase"/>
</dbReference>
<dbReference type="CDD" id="cd00829">
    <property type="entry name" value="SCP-x_thiolase"/>
    <property type="match status" value="1"/>
</dbReference>
<evidence type="ECO:0000259" key="2">
    <source>
        <dbReference type="Pfam" id="PF00108"/>
    </source>
</evidence>
<comment type="caution">
    <text evidence="4">The sequence shown here is derived from an EMBL/GenBank/DDBJ whole genome shotgun (WGS) entry which is preliminary data.</text>
</comment>
<evidence type="ECO:0000313" key="7">
    <source>
        <dbReference type="Proteomes" id="UP000050502"/>
    </source>
</evidence>
<evidence type="ECO:0000313" key="4">
    <source>
        <dbReference type="EMBL" id="GAP63889.1"/>
    </source>
</evidence>
<protein>
    <submittedName>
        <fullName evidence="4">Acetyl-CoA C-acetyltransferase</fullName>
        <ecNumber evidence="4">2.3.1.9</ecNumber>
    </submittedName>
</protein>